<organism evidence="4 5">
    <name type="scientific">Triticum urartu</name>
    <name type="common">Red wild einkorn</name>
    <name type="synonym">Crithodium urartu</name>
    <dbReference type="NCBI Taxonomy" id="4572"/>
    <lineage>
        <taxon>Eukaryota</taxon>
        <taxon>Viridiplantae</taxon>
        <taxon>Streptophyta</taxon>
        <taxon>Embryophyta</taxon>
        <taxon>Tracheophyta</taxon>
        <taxon>Spermatophyta</taxon>
        <taxon>Magnoliopsida</taxon>
        <taxon>Liliopsida</taxon>
        <taxon>Poales</taxon>
        <taxon>Poaceae</taxon>
        <taxon>BOP clade</taxon>
        <taxon>Pooideae</taxon>
        <taxon>Triticodae</taxon>
        <taxon>Triticeae</taxon>
        <taxon>Triticinae</taxon>
        <taxon>Triticum</taxon>
    </lineage>
</organism>
<evidence type="ECO:0000259" key="3">
    <source>
        <dbReference type="Pfam" id="PF07714"/>
    </source>
</evidence>
<evidence type="ECO:0000313" key="4">
    <source>
        <dbReference type="EnsemblPlants" id="TuG1812G0500005030.01.T01"/>
    </source>
</evidence>
<dbReference type="Proteomes" id="UP000015106">
    <property type="component" value="Chromosome 5"/>
</dbReference>
<name>A0A8R7UN91_TRIUA</name>
<dbReference type="InterPro" id="IPR050528">
    <property type="entry name" value="L-type_Lectin-RKs"/>
</dbReference>
<dbReference type="InterPro" id="IPR011009">
    <property type="entry name" value="Kinase-like_dom_sf"/>
</dbReference>
<dbReference type="PANTHER" id="PTHR27007">
    <property type="match status" value="1"/>
</dbReference>
<dbReference type="Gene3D" id="1.10.510.10">
    <property type="entry name" value="Transferase(Phosphotransferase) domain 1"/>
    <property type="match status" value="1"/>
</dbReference>
<evidence type="ECO:0000256" key="2">
    <source>
        <dbReference type="ARBA" id="ARBA00022840"/>
    </source>
</evidence>
<protein>
    <recommendedName>
        <fullName evidence="3">Serine-threonine/tyrosine-protein kinase catalytic domain-containing protein</fullName>
    </recommendedName>
</protein>
<dbReference type="SUPFAM" id="SSF56112">
    <property type="entry name" value="Protein kinase-like (PK-like)"/>
    <property type="match status" value="1"/>
</dbReference>
<keyword evidence="5" id="KW-1185">Reference proteome</keyword>
<dbReference type="Gramene" id="TuG1812G0500005030.01.T01">
    <property type="protein sequence ID" value="TuG1812G0500005030.01.T01"/>
    <property type="gene ID" value="TuG1812G0500005030.01"/>
</dbReference>
<dbReference type="InterPro" id="IPR001245">
    <property type="entry name" value="Ser-Thr/Tyr_kinase_cat_dom"/>
</dbReference>
<reference evidence="4" key="3">
    <citation type="submission" date="2022-06" db="UniProtKB">
        <authorList>
            <consortium name="EnsemblPlants"/>
        </authorList>
    </citation>
    <scope>IDENTIFICATION</scope>
</reference>
<dbReference type="GO" id="GO:0005524">
    <property type="term" value="F:ATP binding"/>
    <property type="evidence" value="ECO:0007669"/>
    <property type="project" value="UniProtKB-KW"/>
</dbReference>
<keyword evidence="1" id="KW-0547">Nucleotide-binding</keyword>
<dbReference type="EnsemblPlants" id="TuG1812G0500005030.01.T01">
    <property type="protein sequence ID" value="TuG1812G0500005030.01.T01"/>
    <property type="gene ID" value="TuG1812G0500005030.01"/>
</dbReference>
<evidence type="ECO:0000256" key="1">
    <source>
        <dbReference type="ARBA" id="ARBA00022741"/>
    </source>
</evidence>
<reference evidence="4" key="2">
    <citation type="submission" date="2018-03" db="EMBL/GenBank/DDBJ databases">
        <title>The Triticum urartu genome reveals the dynamic nature of wheat genome evolution.</title>
        <authorList>
            <person name="Ling H."/>
            <person name="Ma B."/>
            <person name="Shi X."/>
            <person name="Liu H."/>
            <person name="Dong L."/>
            <person name="Sun H."/>
            <person name="Cao Y."/>
            <person name="Gao Q."/>
            <person name="Zheng S."/>
            <person name="Li Y."/>
            <person name="Yu Y."/>
            <person name="Du H."/>
            <person name="Qi M."/>
            <person name="Li Y."/>
            <person name="Yu H."/>
            <person name="Cui Y."/>
            <person name="Wang N."/>
            <person name="Chen C."/>
            <person name="Wu H."/>
            <person name="Zhao Y."/>
            <person name="Zhang J."/>
            <person name="Li Y."/>
            <person name="Zhou W."/>
            <person name="Zhang B."/>
            <person name="Hu W."/>
            <person name="Eijk M."/>
            <person name="Tang J."/>
            <person name="Witsenboer H."/>
            <person name="Zhao S."/>
            <person name="Li Z."/>
            <person name="Zhang A."/>
            <person name="Wang D."/>
            <person name="Liang C."/>
        </authorList>
    </citation>
    <scope>NUCLEOTIDE SEQUENCE [LARGE SCALE GENOMIC DNA]</scope>
    <source>
        <strain evidence="4">cv. G1812</strain>
    </source>
</reference>
<feature type="domain" description="Serine-threonine/tyrosine-protein kinase catalytic" evidence="3">
    <location>
        <begin position="2"/>
        <end position="102"/>
    </location>
</feature>
<evidence type="ECO:0000313" key="5">
    <source>
        <dbReference type="Proteomes" id="UP000015106"/>
    </source>
</evidence>
<accession>A0A8R7UN91</accession>
<dbReference type="Pfam" id="PF07714">
    <property type="entry name" value="PK_Tyr_Ser-Thr"/>
    <property type="match status" value="1"/>
</dbReference>
<proteinExistence type="predicted"/>
<reference evidence="5" key="1">
    <citation type="journal article" date="2013" name="Nature">
        <title>Draft genome of the wheat A-genome progenitor Triticum urartu.</title>
        <authorList>
            <person name="Ling H.Q."/>
            <person name="Zhao S."/>
            <person name="Liu D."/>
            <person name="Wang J."/>
            <person name="Sun H."/>
            <person name="Zhang C."/>
            <person name="Fan H."/>
            <person name="Li D."/>
            <person name="Dong L."/>
            <person name="Tao Y."/>
            <person name="Gao C."/>
            <person name="Wu H."/>
            <person name="Li Y."/>
            <person name="Cui Y."/>
            <person name="Guo X."/>
            <person name="Zheng S."/>
            <person name="Wang B."/>
            <person name="Yu K."/>
            <person name="Liang Q."/>
            <person name="Yang W."/>
            <person name="Lou X."/>
            <person name="Chen J."/>
            <person name="Feng M."/>
            <person name="Jian J."/>
            <person name="Zhang X."/>
            <person name="Luo G."/>
            <person name="Jiang Y."/>
            <person name="Liu J."/>
            <person name="Wang Z."/>
            <person name="Sha Y."/>
            <person name="Zhang B."/>
            <person name="Wu H."/>
            <person name="Tang D."/>
            <person name="Shen Q."/>
            <person name="Xue P."/>
            <person name="Zou S."/>
            <person name="Wang X."/>
            <person name="Liu X."/>
            <person name="Wang F."/>
            <person name="Yang Y."/>
            <person name="An X."/>
            <person name="Dong Z."/>
            <person name="Zhang K."/>
            <person name="Zhang X."/>
            <person name="Luo M.C."/>
            <person name="Dvorak J."/>
            <person name="Tong Y."/>
            <person name="Wang J."/>
            <person name="Yang H."/>
            <person name="Li Z."/>
            <person name="Wang D."/>
            <person name="Zhang A."/>
            <person name="Wang J."/>
        </authorList>
    </citation>
    <scope>NUCLEOTIDE SEQUENCE</scope>
    <source>
        <strain evidence="5">cv. G1812</strain>
    </source>
</reference>
<dbReference type="GO" id="GO:0004672">
    <property type="term" value="F:protein kinase activity"/>
    <property type="evidence" value="ECO:0007669"/>
    <property type="project" value="InterPro"/>
</dbReference>
<keyword evidence="2" id="KW-0067">ATP-binding</keyword>
<dbReference type="AlphaFoldDB" id="A0A8R7UN91"/>
<sequence>MDMAIKRFTRDVQNRRYDDFFAEVSIINRLRHKNIVPLIGWSYNKGVPLLVLEFMTNGSLDQHLFHRGGNDTRQRNTNGAIRQWATRYEIIRGIATGLHYVSMSTTSTSPWCSTVTSRRATSCWTRVSRPVLVTSAWPAPSLSTGTPSPVWVAHGATSRQSTRLAARRRGRLISMRLGCSSLRLSLGYGHWLITRWWMTMTCISPIGCGAFTM</sequence>